<keyword evidence="7 9" id="KW-0733">Signal recognition particle</keyword>
<dbReference type="GO" id="GO:0008312">
    <property type="term" value="F:7S RNA binding"/>
    <property type="evidence" value="ECO:0007669"/>
    <property type="project" value="InterPro"/>
</dbReference>
<dbReference type="FunFam" id="1.25.40.10:FF:000512">
    <property type="entry name" value="Signal recognition particle subunit SRP72"/>
    <property type="match status" value="1"/>
</dbReference>
<name>A0A8H3IKZ6_9LECA</name>
<evidence type="ECO:0000256" key="3">
    <source>
        <dbReference type="ARBA" id="ARBA00007676"/>
    </source>
</evidence>
<keyword evidence="13" id="KW-1185">Reference proteome</keyword>
<evidence type="ECO:0000313" key="12">
    <source>
        <dbReference type="EMBL" id="CAF9917499.1"/>
    </source>
</evidence>
<sequence length="647" mass="70124">MATSVKTLSALLQRTSIDDHEEILKACNASLKQSKGDLELQQIKFVALLKLDRYDDALRVLEEGGDRLKQRVPIERAYALYKVGDFEEAKNVAKCIAEGRGARHVEAQASYRSEDFANAAALYRNLAGSQAAIENEENDLRINRGATDAQLEWTGRGDLVQKKKPGREDQEAFETAYNAACGSIARGELGLGEVLLKRARDLCNALDDLTDQDKIAELLPISVQQLYVVSKLGKIEEAEKLASGIAIEEIPDLSTRQIAQNNKLTLSTSSSNPYLSHRLFHSKEKLPKTDNLFRVQAERMQQNGLSLDLLASKSNGVIRTTGNILSTSMPTLSPHINNLSVLNAAAHAQSQLAKLGLKQILPLLEKRPKDIGLVMTIIQLYVLTNNHGSAITVLDSLLKRLSESQTPSDQDILHAPGLVALQVSLYTSQGRKSQIKTTLAKAASYWRHKSKPPTALLQAAGLSLLSSPDPEHQSLARAIFSTLHAQDPNSKSATAGYVASHALTSPETVSSEANTLTPVARLVAGIDVAALEEAGVPSLPSSTATSRKRALDEKPKPAKKRVRKDRLPKDYDPSRTPDLERWLPLKDRSTYRPKGKKGRQKAAEKTQGGVGGEKGAEAKAGGGEGVIKAAEKKPGGGQAKGKKKGKR</sequence>
<evidence type="ECO:0000256" key="10">
    <source>
        <dbReference type="SAM" id="MobiDB-lite"/>
    </source>
</evidence>
<dbReference type="Proteomes" id="UP000664534">
    <property type="component" value="Unassembled WGS sequence"/>
</dbReference>
<dbReference type="GO" id="GO:0043022">
    <property type="term" value="F:ribosome binding"/>
    <property type="evidence" value="ECO:0007669"/>
    <property type="project" value="TreeGrafter"/>
</dbReference>
<dbReference type="PIRSF" id="PIRSF038922">
    <property type="entry name" value="SRP72"/>
    <property type="match status" value="1"/>
</dbReference>
<dbReference type="InterPro" id="IPR026270">
    <property type="entry name" value="SRP72"/>
</dbReference>
<evidence type="ECO:0000256" key="8">
    <source>
        <dbReference type="ARBA" id="ARBA00023274"/>
    </source>
</evidence>
<proteinExistence type="inferred from homology"/>
<dbReference type="EMBL" id="CAJPDT010000018">
    <property type="protein sequence ID" value="CAF9917499.1"/>
    <property type="molecule type" value="Genomic_DNA"/>
</dbReference>
<dbReference type="Pfam" id="PF08492">
    <property type="entry name" value="SRP72"/>
    <property type="match status" value="1"/>
</dbReference>
<evidence type="ECO:0000313" key="13">
    <source>
        <dbReference type="Proteomes" id="UP000664534"/>
    </source>
</evidence>
<dbReference type="InterPro" id="IPR013699">
    <property type="entry name" value="Signal_recog_part_SRP72_RNA-bd"/>
</dbReference>
<evidence type="ECO:0000259" key="11">
    <source>
        <dbReference type="Pfam" id="PF08492"/>
    </source>
</evidence>
<dbReference type="GO" id="GO:0005783">
    <property type="term" value="C:endoplasmic reticulum"/>
    <property type="evidence" value="ECO:0007669"/>
    <property type="project" value="UniProtKB-SubCell"/>
</dbReference>
<dbReference type="PANTHER" id="PTHR14094:SF9">
    <property type="entry name" value="SIGNAL RECOGNITION PARTICLE SUBUNIT SRP72"/>
    <property type="match status" value="1"/>
</dbReference>
<feature type="compositionally biased region" description="Basic and acidic residues" evidence="10">
    <location>
        <begin position="565"/>
        <end position="590"/>
    </location>
</feature>
<dbReference type="AlphaFoldDB" id="A0A8H3IKZ6"/>
<dbReference type="GO" id="GO:0006614">
    <property type="term" value="P:SRP-dependent cotranslational protein targeting to membrane"/>
    <property type="evidence" value="ECO:0007669"/>
    <property type="project" value="UniProtKB-UniRule"/>
</dbReference>
<feature type="compositionally biased region" description="Basic residues" evidence="10">
    <location>
        <begin position="591"/>
        <end position="600"/>
    </location>
</feature>
<feature type="domain" description="Signal recognition particle SRP72 subunit RNA-binding" evidence="11">
    <location>
        <begin position="545"/>
        <end position="593"/>
    </location>
</feature>
<dbReference type="InterPro" id="IPR031545">
    <property type="entry name" value="SRP72_TPR-like"/>
</dbReference>
<feature type="region of interest" description="Disordered" evidence="10">
    <location>
        <begin position="536"/>
        <end position="647"/>
    </location>
</feature>
<comment type="function">
    <text evidence="9">Component of the signal recognition particle (SRP) complex, a ribonucleoprotein complex that mediates the cotranslational targeting of secretory and membrane proteins to the endoplasmic reticulum (ER).</text>
</comment>
<comment type="subcellular location">
    <subcellularLocation>
        <location evidence="2 9">Cytoplasm</location>
    </subcellularLocation>
    <subcellularLocation>
        <location evidence="1">Endoplasmic reticulum</location>
    </subcellularLocation>
</comment>
<gene>
    <name evidence="12" type="primary">SRP72</name>
    <name evidence="12" type="ORF">IMSHALPRED_003600</name>
</gene>
<dbReference type="OrthoDB" id="5421607at2759"/>
<protein>
    <recommendedName>
        <fullName evidence="4 9">Signal recognition particle subunit SRP72</fullName>
    </recommendedName>
</protein>
<evidence type="ECO:0000256" key="9">
    <source>
        <dbReference type="PIRNR" id="PIRNR038922"/>
    </source>
</evidence>
<evidence type="ECO:0000256" key="4">
    <source>
        <dbReference type="ARBA" id="ARBA00018350"/>
    </source>
</evidence>
<dbReference type="Gene3D" id="1.25.40.10">
    <property type="entry name" value="Tetratricopeptide repeat domain"/>
    <property type="match status" value="1"/>
</dbReference>
<dbReference type="GO" id="GO:0005786">
    <property type="term" value="C:signal recognition particle, endoplasmic reticulum targeting"/>
    <property type="evidence" value="ECO:0007669"/>
    <property type="project" value="UniProtKB-UniRule"/>
</dbReference>
<dbReference type="InterPro" id="IPR011990">
    <property type="entry name" value="TPR-like_helical_dom_sf"/>
</dbReference>
<evidence type="ECO:0000256" key="6">
    <source>
        <dbReference type="ARBA" id="ARBA00022824"/>
    </source>
</evidence>
<evidence type="ECO:0000256" key="5">
    <source>
        <dbReference type="ARBA" id="ARBA00022490"/>
    </source>
</evidence>
<evidence type="ECO:0000256" key="2">
    <source>
        <dbReference type="ARBA" id="ARBA00004496"/>
    </source>
</evidence>
<organism evidence="12 13">
    <name type="scientific">Imshaugia aleurites</name>
    <dbReference type="NCBI Taxonomy" id="172621"/>
    <lineage>
        <taxon>Eukaryota</taxon>
        <taxon>Fungi</taxon>
        <taxon>Dikarya</taxon>
        <taxon>Ascomycota</taxon>
        <taxon>Pezizomycotina</taxon>
        <taxon>Lecanoromycetes</taxon>
        <taxon>OSLEUM clade</taxon>
        <taxon>Lecanoromycetidae</taxon>
        <taxon>Lecanorales</taxon>
        <taxon>Lecanorineae</taxon>
        <taxon>Parmeliaceae</taxon>
        <taxon>Imshaugia</taxon>
    </lineage>
</organism>
<evidence type="ECO:0000256" key="1">
    <source>
        <dbReference type="ARBA" id="ARBA00004240"/>
    </source>
</evidence>
<reference evidence="12" key="1">
    <citation type="submission" date="2021-03" db="EMBL/GenBank/DDBJ databases">
        <authorList>
            <person name="Tagirdzhanova G."/>
        </authorList>
    </citation>
    <scope>NUCLEOTIDE SEQUENCE</scope>
</reference>
<evidence type="ECO:0000256" key="7">
    <source>
        <dbReference type="ARBA" id="ARBA00023135"/>
    </source>
</evidence>
<dbReference type="PANTHER" id="PTHR14094">
    <property type="entry name" value="SIGNAL RECOGNITION PARTICLE 72"/>
    <property type="match status" value="1"/>
</dbReference>
<dbReference type="Pfam" id="PF17004">
    <property type="entry name" value="SRP_TPR_like"/>
    <property type="match status" value="1"/>
</dbReference>
<keyword evidence="6" id="KW-0256">Endoplasmic reticulum</keyword>
<keyword evidence="5 9" id="KW-0963">Cytoplasm</keyword>
<accession>A0A8H3IKZ6</accession>
<keyword evidence="8 9" id="KW-0687">Ribonucleoprotein</keyword>
<comment type="similarity">
    <text evidence="3 9">Belongs to the SRP72 family.</text>
</comment>
<comment type="caution">
    <text evidence="12">The sequence shown here is derived from an EMBL/GenBank/DDBJ whole genome shotgun (WGS) entry which is preliminary data.</text>
</comment>